<accession>A0A835CKW7</accession>
<protein>
    <submittedName>
        <fullName evidence="2">Retrovirus-related Pol polyprotein from transposon TNT 1-94</fullName>
    </submittedName>
</protein>
<comment type="caution">
    <text evidence="2">The sequence shown here is derived from an EMBL/GenBank/DDBJ whole genome shotgun (WGS) entry which is preliminary data.</text>
</comment>
<feature type="region of interest" description="Disordered" evidence="1">
    <location>
        <begin position="67"/>
        <end position="107"/>
    </location>
</feature>
<reference evidence="2" key="1">
    <citation type="submission" date="2020-09" db="EMBL/GenBank/DDBJ databases">
        <title>Genome-Enabled Discovery of Anthraquinone Biosynthesis in Senna tora.</title>
        <authorList>
            <person name="Kang S.-H."/>
            <person name="Pandey R.P."/>
            <person name="Lee C.-M."/>
            <person name="Sim J.-S."/>
            <person name="Jeong J.-T."/>
            <person name="Choi B.-S."/>
            <person name="Jung M."/>
            <person name="Ginzburg D."/>
            <person name="Zhao K."/>
            <person name="Won S.Y."/>
            <person name="Oh T.-J."/>
            <person name="Yu Y."/>
            <person name="Kim N.-H."/>
            <person name="Lee O.R."/>
            <person name="Lee T.-H."/>
            <person name="Bashyal P."/>
            <person name="Kim T.-S."/>
            <person name="Lee W.-H."/>
            <person name="Kawkins C."/>
            <person name="Kim C.-K."/>
            <person name="Kim J.S."/>
            <person name="Ahn B.O."/>
            <person name="Rhee S.Y."/>
            <person name="Sohng J.K."/>
        </authorList>
    </citation>
    <scope>NUCLEOTIDE SEQUENCE</scope>
    <source>
        <tissue evidence="2">Leaf</tissue>
    </source>
</reference>
<name>A0A835CKW7_9FABA</name>
<evidence type="ECO:0000313" key="3">
    <source>
        <dbReference type="Proteomes" id="UP000634136"/>
    </source>
</evidence>
<dbReference type="Proteomes" id="UP000634136">
    <property type="component" value="Unassembled WGS sequence"/>
</dbReference>
<evidence type="ECO:0000256" key="1">
    <source>
        <dbReference type="SAM" id="MobiDB-lite"/>
    </source>
</evidence>
<organism evidence="2 3">
    <name type="scientific">Senna tora</name>
    <dbReference type="NCBI Taxonomy" id="362788"/>
    <lineage>
        <taxon>Eukaryota</taxon>
        <taxon>Viridiplantae</taxon>
        <taxon>Streptophyta</taxon>
        <taxon>Embryophyta</taxon>
        <taxon>Tracheophyta</taxon>
        <taxon>Spermatophyta</taxon>
        <taxon>Magnoliopsida</taxon>
        <taxon>eudicotyledons</taxon>
        <taxon>Gunneridae</taxon>
        <taxon>Pentapetalae</taxon>
        <taxon>rosids</taxon>
        <taxon>fabids</taxon>
        <taxon>Fabales</taxon>
        <taxon>Fabaceae</taxon>
        <taxon>Caesalpinioideae</taxon>
        <taxon>Cassia clade</taxon>
        <taxon>Senna</taxon>
    </lineage>
</organism>
<feature type="compositionally biased region" description="Basic and acidic residues" evidence="1">
    <location>
        <begin position="91"/>
        <end position="100"/>
    </location>
</feature>
<evidence type="ECO:0000313" key="2">
    <source>
        <dbReference type="EMBL" id="KAF7843870.1"/>
    </source>
</evidence>
<dbReference type="AlphaFoldDB" id="A0A835CKW7"/>
<dbReference type="EMBL" id="JAAIUW010000001">
    <property type="protein sequence ID" value="KAF7843870.1"/>
    <property type="molecule type" value="Genomic_DNA"/>
</dbReference>
<proteinExistence type="predicted"/>
<dbReference type="OrthoDB" id="1418838at2759"/>
<keyword evidence="3" id="KW-1185">Reference proteome</keyword>
<gene>
    <name evidence="2" type="ORF">G2W53_000775</name>
</gene>
<sequence>MCVMIMQHSIPESLRGGISEDSDAKGLLKKISDRFATNEKVSYNTQKEKWSLNELIAQCVQEEERHKQNKVESAHLASSSGVKASKKRKRNENGTADKGKSSQNVQKKQDTSPTCFFCRKHRHVKKDCSKFVTWRVKNNTFLNFVCYEVNLAVVPIDTWWVDSGSTAHISVSMQGCLRSRMPNDAERYIYVGNCNRVAVKAIGDFRIRFSNDLYLI</sequence>